<dbReference type="EMBL" id="JAVHJL010000004">
    <property type="protein sequence ID" value="KAK6504636.1"/>
    <property type="molecule type" value="Genomic_DNA"/>
</dbReference>
<gene>
    <name evidence="3" type="ORF">TWF481_006575</name>
</gene>
<protein>
    <submittedName>
        <fullName evidence="3">Uncharacterized protein</fullName>
    </submittedName>
</protein>
<feature type="coiled-coil region" evidence="1">
    <location>
        <begin position="75"/>
        <end position="102"/>
    </location>
</feature>
<dbReference type="AlphaFoldDB" id="A0AAV9WAU9"/>
<evidence type="ECO:0000313" key="3">
    <source>
        <dbReference type="EMBL" id="KAK6504636.1"/>
    </source>
</evidence>
<dbReference type="Proteomes" id="UP001370758">
    <property type="component" value="Unassembled WGS sequence"/>
</dbReference>
<feature type="signal peptide" evidence="2">
    <location>
        <begin position="1"/>
        <end position="19"/>
    </location>
</feature>
<keyword evidence="2" id="KW-0732">Signal</keyword>
<keyword evidence="1" id="KW-0175">Coiled coil</keyword>
<sequence length="155" mass="16962">MKISTVVYVALASASAVMSHEADYYINNARKAGLPDKPCNNLWNPVLTTFRNLAQQRYLDLQTCNKNLATCNANLAAYKTDLATCKRELEESRADLAAAQANAAKKNTGATRITITKTCTTTIRETPKTITIIKTVVGGDDSDPYAGGYRRARRN</sequence>
<organism evidence="3 4">
    <name type="scientific">Arthrobotrys musiformis</name>
    <dbReference type="NCBI Taxonomy" id="47236"/>
    <lineage>
        <taxon>Eukaryota</taxon>
        <taxon>Fungi</taxon>
        <taxon>Dikarya</taxon>
        <taxon>Ascomycota</taxon>
        <taxon>Pezizomycotina</taxon>
        <taxon>Orbiliomycetes</taxon>
        <taxon>Orbiliales</taxon>
        <taxon>Orbiliaceae</taxon>
        <taxon>Arthrobotrys</taxon>
    </lineage>
</organism>
<evidence type="ECO:0000256" key="1">
    <source>
        <dbReference type="SAM" id="Coils"/>
    </source>
</evidence>
<evidence type="ECO:0000313" key="4">
    <source>
        <dbReference type="Proteomes" id="UP001370758"/>
    </source>
</evidence>
<evidence type="ECO:0000256" key="2">
    <source>
        <dbReference type="SAM" id="SignalP"/>
    </source>
</evidence>
<comment type="caution">
    <text evidence="3">The sequence shown here is derived from an EMBL/GenBank/DDBJ whole genome shotgun (WGS) entry which is preliminary data.</text>
</comment>
<reference evidence="3 4" key="1">
    <citation type="submission" date="2023-08" db="EMBL/GenBank/DDBJ databases">
        <authorList>
            <person name="Palmer J.M."/>
        </authorList>
    </citation>
    <scope>NUCLEOTIDE SEQUENCE [LARGE SCALE GENOMIC DNA]</scope>
    <source>
        <strain evidence="3 4">TWF481</strain>
    </source>
</reference>
<accession>A0AAV9WAU9</accession>
<proteinExistence type="predicted"/>
<feature type="chain" id="PRO_5044012863" evidence="2">
    <location>
        <begin position="20"/>
        <end position="155"/>
    </location>
</feature>
<keyword evidence="4" id="KW-1185">Reference proteome</keyword>
<name>A0AAV9WAU9_9PEZI</name>